<dbReference type="EC" id="3.1.3.16" evidence="2"/>
<dbReference type="PROSITE" id="PS51746">
    <property type="entry name" value="PPM_2"/>
    <property type="match status" value="1"/>
</dbReference>
<evidence type="ECO:0000256" key="2">
    <source>
        <dbReference type="ARBA" id="ARBA00013081"/>
    </source>
</evidence>
<dbReference type="NCBIfam" id="NF033484">
    <property type="entry name" value="Stp1_PP2C_phos"/>
    <property type="match status" value="1"/>
</dbReference>
<evidence type="ECO:0000313" key="10">
    <source>
        <dbReference type="EMBL" id="CEI84347.1"/>
    </source>
</evidence>
<evidence type="ECO:0000256" key="7">
    <source>
        <dbReference type="ARBA" id="ARBA00047761"/>
    </source>
</evidence>
<evidence type="ECO:0000256" key="1">
    <source>
        <dbReference type="ARBA" id="ARBA00001936"/>
    </source>
</evidence>
<keyword evidence="11" id="KW-1185">Reference proteome</keyword>
<evidence type="ECO:0000256" key="6">
    <source>
        <dbReference type="ARBA" id="ARBA00023211"/>
    </source>
</evidence>
<dbReference type="SMART" id="SM00332">
    <property type="entry name" value="PP2Cc"/>
    <property type="match status" value="1"/>
</dbReference>
<dbReference type="SUPFAM" id="SSF81606">
    <property type="entry name" value="PP2C-like"/>
    <property type="match status" value="1"/>
</dbReference>
<evidence type="ECO:0000256" key="3">
    <source>
        <dbReference type="ARBA" id="ARBA00022723"/>
    </source>
</evidence>
<evidence type="ECO:0000256" key="8">
    <source>
        <dbReference type="ARBA" id="ARBA00048336"/>
    </source>
</evidence>
<dbReference type="InterPro" id="IPR036457">
    <property type="entry name" value="PPM-type-like_dom_sf"/>
</dbReference>
<evidence type="ECO:0000256" key="4">
    <source>
        <dbReference type="ARBA" id="ARBA00022801"/>
    </source>
</evidence>
<sequence length="253" mass="27813">MKGLFLTHCGQVRNHNEDAGGVFENKSKQPIAIIADGMGGHQAGDVASMLAVDNIKNRWEETEQVENTDEIEQWFQQTIKETNEQIFQKSQENKQLEGMGTTLVAVVIIGDSLTIAHIGDSRLYIARGSQVEQLTEDHSFVNELVKRGEITEGDAEVHPYKNYIIRALGTDAKVDTDVKTLTWQAGDRLLLCSDGLSDKLSQTELAQHITADNEMDEIGRQLVDLANQRGGEDNISLILITHDGSGSEAGEPA</sequence>
<dbReference type="SMART" id="SM00331">
    <property type="entry name" value="PP2C_SIG"/>
    <property type="match status" value="1"/>
</dbReference>
<dbReference type="Gene3D" id="3.60.40.10">
    <property type="entry name" value="PPM-type phosphatase domain"/>
    <property type="match status" value="1"/>
</dbReference>
<keyword evidence="4" id="KW-0378">Hydrolase</keyword>
<protein>
    <recommendedName>
        <fullName evidence="2">protein-serine/threonine phosphatase</fullName>
        <ecNumber evidence="2">3.1.3.16</ecNumber>
    </recommendedName>
</protein>
<keyword evidence="5" id="KW-0904">Protein phosphatase</keyword>
<dbReference type="GO" id="GO:0046872">
    <property type="term" value="F:metal ion binding"/>
    <property type="evidence" value="ECO:0007669"/>
    <property type="project" value="UniProtKB-KW"/>
</dbReference>
<reference evidence="10 11" key="1">
    <citation type="submission" date="2014-11" db="EMBL/GenBank/DDBJ databases">
        <authorList>
            <person name="Urmite Genomes Urmite Genomes"/>
        </authorList>
    </citation>
    <scope>NUCLEOTIDE SEQUENCE [LARGE SCALE GENOMIC DNA]</scope>
    <source>
        <strain evidence="10 11">Oc5</strain>
    </source>
</reference>
<comment type="catalytic activity">
    <reaction evidence="7">
        <text>O-phospho-L-seryl-[protein] + H2O = L-seryl-[protein] + phosphate</text>
        <dbReference type="Rhea" id="RHEA:20629"/>
        <dbReference type="Rhea" id="RHEA-COMP:9863"/>
        <dbReference type="Rhea" id="RHEA-COMP:11604"/>
        <dbReference type="ChEBI" id="CHEBI:15377"/>
        <dbReference type="ChEBI" id="CHEBI:29999"/>
        <dbReference type="ChEBI" id="CHEBI:43474"/>
        <dbReference type="ChEBI" id="CHEBI:83421"/>
        <dbReference type="EC" id="3.1.3.16"/>
    </reaction>
</comment>
<keyword evidence="3" id="KW-0479">Metal-binding</keyword>
<dbReference type="GO" id="GO:0004722">
    <property type="term" value="F:protein serine/threonine phosphatase activity"/>
    <property type="evidence" value="ECO:0007669"/>
    <property type="project" value="UniProtKB-EC"/>
</dbReference>
<organism evidence="10 11">
    <name type="scientific">Oceanobacillus oncorhynchi</name>
    <dbReference type="NCBI Taxonomy" id="545501"/>
    <lineage>
        <taxon>Bacteria</taxon>
        <taxon>Bacillati</taxon>
        <taxon>Bacillota</taxon>
        <taxon>Bacilli</taxon>
        <taxon>Bacillales</taxon>
        <taxon>Bacillaceae</taxon>
        <taxon>Oceanobacillus</taxon>
    </lineage>
</organism>
<dbReference type="EMBL" id="CDGG01000001">
    <property type="protein sequence ID" value="CEI84347.1"/>
    <property type="molecule type" value="Genomic_DNA"/>
</dbReference>
<evidence type="ECO:0000256" key="5">
    <source>
        <dbReference type="ARBA" id="ARBA00022912"/>
    </source>
</evidence>
<dbReference type="CDD" id="cd00143">
    <property type="entry name" value="PP2Cc"/>
    <property type="match status" value="1"/>
</dbReference>
<dbReference type="InterPro" id="IPR001932">
    <property type="entry name" value="PPM-type_phosphatase-like_dom"/>
</dbReference>
<gene>
    <name evidence="10" type="primary">stp_3</name>
    <name evidence="10" type="ORF">BN997_04291</name>
</gene>
<dbReference type="InterPro" id="IPR015655">
    <property type="entry name" value="PP2C"/>
</dbReference>
<dbReference type="FunFam" id="3.60.40.10:FF:000002">
    <property type="entry name" value="Serine/threonine phosphatase stp"/>
    <property type="match status" value="1"/>
</dbReference>
<proteinExistence type="predicted"/>
<comment type="cofactor">
    <cofactor evidence="1">
        <name>Mn(2+)</name>
        <dbReference type="ChEBI" id="CHEBI:29035"/>
    </cofactor>
</comment>
<feature type="domain" description="PPM-type phosphatase" evidence="9">
    <location>
        <begin position="1"/>
        <end position="242"/>
    </location>
</feature>
<evidence type="ECO:0000313" key="11">
    <source>
        <dbReference type="Proteomes" id="UP000040453"/>
    </source>
</evidence>
<dbReference type="PANTHER" id="PTHR47992">
    <property type="entry name" value="PROTEIN PHOSPHATASE"/>
    <property type="match status" value="1"/>
</dbReference>
<evidence type="ECO:0000259" key="9">
    <source>
        <dbReference type="PROSITE" id="PS51746"/>
    </source>
</evidence>
<keyword evidence="6" id="KW-0464">Manganese</keyword>
<dbReference type="AlphaFoldDB" id="A0A0A1MYD0"/>
<dbReference type="RefSeq" id="WP_042535116.1">
    <property type="nucleotide sequence ID" value="NZ_CAXOIH010000001.1"/>
</dbReference>
<accession>A0A0A1MYD0</accession>
<dbReference type="OrthoDB" id="9801841at2"/>
<dbReference type="Pfam" id="PF13672">
    <property type="entry name" value="PP2C_2"/>
    <property type="match status" value="1"/>
</dbReference>
<dbReference type="STRING" id="545501.BN997_04291"/>
<comment type="catalytic activity">
    <reaction evidence="8">
        <text>O-phospho-L-threonyl-[protein] + H2O = L-threonyl-[protein] + phosphate</text>
        <dbReference type="Rhea" id="RHEA:47004"/>
        <dbReference type="Rhea" id="RHEA-COMP:11060"/>
        <dbReference type="Rhea" id="RHEA-COMP:11605"/>
        <dbReference type="ChEBI" id="CHEBI:15377"/>
        <dbReference type="ChEBI" id="CHEBI:30013"/>
        <dbReference type="ChEBI" id="CHEBI:43474"/>
        <dbReference type="ChEBI" id="CHEBI:61977"/>
        <dbReference type="EC" id="3.1.3.16"/>
    </reaction>
</comment>
<dbReference type="Proteomes" id="UP000040453">
    <property type="component" value="Unassembled WGS sequence"/>
</dbReference>
<name>A0A0A1MYD0_9BACI</name>